<gene>
    <name evidence="1" type="ORF">D2E76_23045</name>
</gene>
<protein>
    <submittedName>
        <fullName evidence="1">Uncharacterized protein</fullName>
    </submittedName>
</protein>
<dbReference type="RefSeq" id="WP_100520517.1">
    <property type="nucleotide sequence ID" value="NZ_QXBN01000023.1"/>
</dbReference>
<sequence>MSTSESENRPLTAEDIWEQTQGVDHRTAHALARRIGTKDEPGDKPLQLTPVLQDSGKPDMLVVMLRGEAQIDSHIIEYEEAAVIQLVEELTLSKDQVQQFGAEYILPYLLPYVESGIAAMCARVNVSAPAFPLFTFGGDLYSFKPDVDPWPKDPVPE</sequence>
<proteinExistence type="predicted"/>
<dbReference type="Proteomes" id="UP000284557">
    <property type="component" value="Unassembled WGS sequence"/>
</dbReference>
<dbReference type="AlphaFoldDB" id="A0ABD7HI28"/>
<comment type="caution">
    <text evidence="1">The sequence shown here is derived from an EMBL/GenBank/DDBJ whole genome shotgun (WGS) entry which is preliminary data.</text>
</comment>
<dbReference type="EMBL" id="QXBN01000023">
    <property type="protein sequence ID" value="RIT32692.1"/>
    <property type="molecule type" value="Genomic_DNA"/>
</dbReference>
<evidence type="ECO:0000313" key="1">
    <source>
        <dbReference type="EMBL" id="RIT32692.1"/>
    </source>
</evidence>
<reference evidence="1 2" key="1">
    <citation type="submission" date="2018-08" db="EMBL/GenBank/DDBJ databases">
        <title>Linezolid Resistance in Mycobacterium abscessus: MIC Distribution and Comprehensive Investigation of Resistance Mechanisms.</title>
        <authorList>
            <person name="Ye M."/>
            <person name="Xu L."/>
            <person name="Zou Y."/>
            <person name="Li B."/>
            <person name="Guo Q."/>
            <person name="Zhang Y."/>
            <person name="Zhan M."/>
            <person name="Xu B."/>
            <person name="Yu F."/>
            <person name="Zhang Z."/>
            <person name="Chu H."/>
        </authorList>
    </citation>
    <scope>NUCLEOTIDE SEQUENCE [LARGE SCALE GENOMIC DNA]</scope>
    <source>
        <strain evidence="1 2">G143</strain>
    </source>
</reference>
<evidence type="ECO:0000313" key="2">
    <source>
        <dbReference type="Proteomes" id="UP000284557"/>
    </source>
</evidence>
<name>A0ABD7HI28_9MYCO</name>
<accession>A0ABD7HI28</accession>
<organism evidence="1 2">
    <name type="scientific">Mycobacteroides abscessus</name>
    <dbReference type="NCBI Taxonomy" id="36809"/>
    <lineage>
        <taxon>Bacteria</taxon>
        <taxon>Bacillati</taxon>
        <taxon>Actinomycetota</taxon>
        <taxon>Actinomycetes</taxon>
        <taxon>Mycobacteriales</taxon>
        <taxon>Mycobacteriaceae</taxon>
        <taxon>Mycobacteroides</taxon>
    </lineage>
</organism>